<evidence type="ECO:0000313" key="3">
    <source>
        <dbReference type="Proteomes" id="UP000494165"/>
    </source>
</evidence>
<accession>A0A8S1DPM0</accession>
<gene>
    <name evidence="2" type="ORF">CLODIP_2_CD12873</name>
</gene>
<evidence type="ECO:0000313" key="2">
    <source>
        <dbReference type="EMBL" id="CAB3382253.1"/>
    </source>
</evidence>
<evidence type="ECO:0000256" key="1">
    <source>
        <dbReference type="SAM" id="SignalP"/>
    </source>
</evidence>
<dbReference type="Proteomes" id="UP000494165">
    <property type="component" value="Unassembled WGS sequence"/>
</dbReference>
<proteinExistence type="predicted"/>
<dbReference type="AlphaFoldDB" id="A0A8S1DPM0"/>
<comment type="caution">
    <text evidence="2">The sequence shown here is derived from an EMBL/GenBank/DDBJ whole genome shotgun (WGS) entry which is preliminary data.</text>
</comment>
<organism evidence="2 3">
    <name type="scientific">Cloeon dipterum</name>
    <dbReference type="NCBI Taxonomy" id="197152"/>
    <lineage>
        <taxon>Eukaryota</taxon>
        <taxon>Metazoa</taxon>
        <taxon>Ecdysozoa</taxon>
        <taxon>Arthropoda</taxon>
        <taxon>Hexapoda</taxon>
        <taxon>Insecta</taxon>
        <taxon>Pterygota</taxon>
        <taxon>Palaeoptera</taxon>
        <taxon>Ephemeroptera</taxon>
        <taxon>Pisciforma</taxon>
        <taxon>Baetidae</taxon>
        <taxon>Cloeon</taxon>
    </lineage>
</organism>
<sequence length="143" mass="16144">MEFFILVSMWLSAARDCTLSFCAPKLYSSNHWLARDTPSGGTSTPPSFEATFAGSDRRRFPDLCRATSLLRLPPVCGPFSLASYIIRNSWCQKWDKFLFISRTQRRLPHPFCLLIAGRQIQSGPSYAELLIVKYPFLASEVGS</sequence>
<keyword evidence="3" id="KW-1185">Reference proteome</keyword>
<feature type="chain" id="PRO_5035917231" description="Secreted protein" evidence="1">
    <location>
        <begin position="21"/>
        <end position="143"/>
    </location>
</feature>
<reference evidence="2 3" key="1">
    <citation type="submission" date="2020-04" db="EMBL/GenBank/DDBJ databases">
        <authorList>
            <person name="Alioto T."/>
            <person name="Alioto T."/>
            <person name="Gomez Garrido J."/>
        </authorList>
    </citation>
    <scope>NUCLEOTIDE SEQUENCE [LARGE SCALE GENOMIC DNA]</scope>
</reference>
<dbReference type="EMBL" id="CADEPI010000262">
    <property type="protein sequence ID" value="CAB3382253.1"/>
    <property type="molecule type" value="Genomic_DNA"/>
</dbReference>
<name>A0A8S1DPM0_9INSE</name>
<evidence type="ECO:0008006" key="4">
    <source>
        <dbReference type="Google" id="ProtNLM"/>
    </source>
</evidence>
<keyword evidence="1" id="KW-0732">Signal</keyword>
<feature type="signal peptide" evidence="1">
    <location>
        <begin position="1"/>
        <end position="20"/>
    </location>
</feature>
<protein>
    <recommendedName>
        <fullName evidence="4">Secreted protein</fullName>
    </recommendedName>
</protein>